<dbReference type="InterPro" id="IPR011990">
    <property type="entry name" value="TPR-like_helical_dom_sf"/>
</dbReference>
<dbReference type="Proteomes" id="UP000176814">
    <property type="component" value="Unassembled WGS sequence"/>
</dbReference>
<gene>
    <name evidence="3" type="ORF">A2911_02430</name>
</gene>
<evidence type="ECO:0000256" key="1">
    <source>
        <dbReference type="SAM" id="MobiDB-lite"/>
    </source>
</evidence>
<evidence type="ECO:0000313" key="3">
    <source>
        <dbReference type="EMBL" id="OGI89403.1"/>
    </source>
</evidence>
<name>A0A1F6X5T7_9BACT</name>
<organism evidence="3 4">
    <name type="scientific">Candidatus Nomurabacteria bacterium RIFCSPLOWO2_01_FULL_40_15</name>
    <dbReference type="NCBI Taxonomy" id="1801772"/>
    <lineage>
        <taxon>Bacteria</taxon>
        <taxon>Candidatus Nomuraibacteriota</taxon>
    </lineage>
</organism>
<dbReference type="EMBL" id="MFUW01000031">
    <property type="protein sequence ID" value="OGI89403.1"/>
    <property type="molecule type" value="Genomic_DNA"/>
</dbReference>
<feature type="transmembrane region" description="Helical" evidence="2">
    <location>
        <begin position="445"/>
        <end position="467"/>
    </location>
</feature>
<feature type="transmembrane region" description="Helical" evidence="2">
    <location>
        <begin position="9"/>
        <end position="26"/>
    </location>
</feature>
<keyword evidence="2" id="KW-0812">Transmembrane</keyword>
<feature type="transmembrane region" description="Helical" evidence="2">
    <location>
        <begin position="38"/>
        <end position="55"/>
    </location>
</feature>
<feature type="transmembrane region" description="Helical" evidence="2">
    <location>
        <begin position="67"/>
        <end position="86"/>
    </location>
</feature>
<dbReference type="AlphaFoldDB" id="A0A1F6X5T7"/>
<feature type="transmembrane region" description="Helical" evidence="2">
    <location>
        <begin position="255"/>
        <end position="278"/>
    </location>
</feature>
<evidence type="ECO:0000313" key="4">
    <source>
        <dbReference type="Proteomes" id="UP000176814"/>
    </source>
</evidence>
<protein>
    <submittedName>
        <fullName evidence="3">Uncharacterized protein</fullName>
    </submittedName>
</protein>
<dbReference type="Gene3D" id="1.25.40.10">
    <property type="entry name" value="Tetratricopeptide repeat domain"/>
    <property type="match status" value="1"/>
</dbReference>
<feature type="region of interest" description="Disordered" evidence="1">
    <location>
        <begin position="674"/>
        <end position="695"/>
    </location>
</feature>
<feature type="transmembrane region" description="Helical" evidence="2">
    <location>
        <begin position="222"/>
        <end position="243"/>
    </location>
</feature>
<feature type="transmembrane region" description="Helical" evidence="2">
    <location>
        <begin position="92"/>
        <end position="117"/>
    </location>
</feature>
<feature type="transmembrane region" description="Helical" evidence="2">
    <location>
        <begin position="385"/>
        <end position="402"/>
    </location>
</feature>
<keyword evidence="2" id="KW-0472">Membrane</keyword>
<comment type="caution">
    <text evidence="3">The sequence shown here is derived from an EMBL/GenBank/DDBJ whole genome shotgun (WGS) entry which is preliminary data.</text>
</comment>
<feature type="transmembrane region" description="Helical" evidence="2">
    <location>
        <begin position="129"/>
        <end position="151"/>
    </location>
</feature>
<dbReference type="PANTHER" id="PTHR12558:SF13">
    <property type="entry name" value="CELL DIVISION CYCLE PROTEIN 27 HOMOLOG"/>
    <property type="match status" value="1"/>
</dbReference>
<feature type="transmembrane region" description="Helical" evidence="2">
    <location>
        <begin position="200"/>
        <end position="216"/>
    </location>
</feature>
<accession>A0A1F6X5T7</accession>
<feature type="transmembrane region" description="Helical" evidence="2">
    <location>
        <begin position="349"/>
        <end position="373"/>
    </location>
</feature>
<dbReference type="PANTHER" id="PTHR12558">
    <property type="entry name" value="CELL DIVISION CYCLE 16,23,27"/>
    <property type="match status" value="1"/>
</dbReference>
<sequence>MLSNILDRVSFWSLFSVIVLLPVFFLPFTKIPIETSKGLLLVVGLTVSIISWMAARLSEGQITIPKSFSLVAGLGIVLSFFLSATLSGASEVSFFGIMFNVGTFWFIFACFLLMFMSSVVLRDSKNTKIVLFGTIASFIIVLIFQGLRFLMPETLSLGILGIKTDNILGSWNALGLFAGFSSIISLFLIELFLVSKTIKWVLGAVIGFSLVLIATVNFSLIWALLGIFALIIFIFKISLFSGFQQSKEGNTHFPIFSLVVVMVSLLFFISGQFIGGFLPNRLGLSNIEASPSFQSTMLVTKEVLSKNPIFGIGPNRFGEAWAMYKPASINNSPFLNVYFESSVGVLPTFASTTGGFGILMWLLFFFFFIRAGLRSIFYNSDNQTNLELMMFFLATLFLYVSSFFYSTGVVIFLLAFAFAGMFIGINSNRPGGQISISFVNNPRKIFFFVFVVVFIMILTAATGFKYIERLASVSYFGKALSASTVPDAESSIQRAISLFPNDLYLRTYAQIYLIKFNSIASTETSLSEVEKANLQTSLDQAINGAVLATNYNKKNYLNFETLGYVYSTVGSLGVSGSFEEAIKAYSTASTLNPLNPGLKLSIARTFFADGKMKEAKDYANQSLSLRPNFVDALFTLSQIIKKEGDNATALFYAKKALSFSPESKELVEYVNSFKNTSSSSSTDNPPQEEKKKNAN</sequence>
<dbReference type="SUPFAM" id="SSF48452">
    <property type="entry name" value="TPR-like"/>
    <property type="match status" value="1"/>
</dbReference>
<evidence type="ECO:0000256" key="2">
    <source>
        <dbReference type="SAM" id="Phobius"/>
    </source>
</evidence>
<reference evidence="3 4" key="1">
    <citation type="journal article" date="2016" name="Nat. Commun.">
        <title>Thousands of microbial genomes shed light on interconnected biogeochemical processes in an aquifer system.</title>
        <authorList>
            <person name="Anantharaman K."/>
            <person name="Brown C.T."/>
            <person name="Hug L.A."/>
            <person name="Sharon I."/>
            <person name="Castelle C.J."/>
            <person name="Probst A.J."/>
            <person name="Thomas B.C."/>
            <person name="Singh A."/>
            <person name="Wilkins M.J."/>
            <person name="Karaoz U."/>
            <person name="Brodie E.L."/>
            <person name="Williams K.H."/>
            <person name="Hubbard S.S."/>
            <person name="Banfield J.F."/>
        </authorList>
    </citation>
    <scope>NUCLEOTIDE SEQUENCE [LARGE SCALE GENOMIC DNA]</scope>
</reference>
<feature type="transmembrane region" description="Helical" evidence="2">
    <location>
        <begin position="171"/>
        <end position="193"/>
    </location>
</feature>
<keyword evidence="2" id="KW-1133">Transmembrane helix</keyword>
<proteinExistence type="predicted"/>